<keyword evidence="4" id="KW-1185">Reference proteome</keyword>
<dbReference type="PANTHER" id="PTHR45288:SF1">
    <property type="entry name" value="THIOREDOXIN FAMILY PROTEIN"/>
    <property type="match status" value="1"/>
</dbReference>
<dbReference type="PROSITE" id="PS50404">
    <property type="entry name" value="GST_NTER"/>
    <property type="match status" value="1"/>
</dbReference>
<reference evidence="4 5" key="1">
    <citation type="submission" date="2018-06" db="EMBL/GenBank/DDBJ databases">
        <title>Three novel Pseudomonas species isolated from symptomatic oak.</title>
        <authorList>
            <person name="Bueno-Gonzalez V."/>
            <person name="Brady C."/>
        </authorList>
    </citation>
    <scope>NUCLEOTIDE SEQUENCE [LARGE SCALE GENOMIC DNA]</scope>
    <source>
        <strain evidence="3 4">P26B</strain>
        <strain evidence="2 5">P6B</strain>
    </source>
</reference>
<gene>
    <name evidence="3" type="ORF">DNK34_19880</name>
    <name evidence="2" type="ORF">DNK44_21465</name>
</gene>
<evidence type="ECO:0000313" key="4">
    <source>
        <dbReference type="Proteomes" id="UP000291334"/>
    </source>
</evidence>
<dbReference type="SUPFAM" id="SSF52833">
    <property type="entry name" value="Thioredoxin-like"/>
    <property type="match status" value="1"/>
</dbReference>
<evidence type="ECO:0000313" key="5">
    <source>
        <dbReference type="Proteomes" id="UP000293172"/>
    </source>
</evidence>
<dbReference type="InterPro" id="IPR036249">
    <property type="entry name" value="Thioredoxin-like_sf"/>
</dbReference>
<dbReference type="EMBL" id="QJUM01000026">
    <property type="protein sequence ID" value="TBV02095.1"/>
    <property type="molecule type" value="Genomic_DNA"/>
</dbReference>
<dbReference type="PROSITE" id="PS51354">
    <property type="entry name" value="GLUTAREDOXIN_2"/>
    <property type="match status" value="1"/>
</dbReference>
<feature type="domain" description="GST N-terminal" evidence="1">
    <location>
        <begin position="41"/>
        <end position="124"/>
    </location>
</feature>
<evidence type="ECO:0000313" key="2">
    <source>
        <dbReference type="EMBL" id="TBU87005.1"/>
    </source>
</evidence>
<accession>A0A4Q9QUC9</accession>
<dbReference type="RefSeq" id="WP_131176829.1">
    <property type="nucleotide sequence ID" value="NZ_QJUL01000043.1"/>
</dbReference>
<dbReference type="OrthoDB" id="9793736at2"/>
<dbReference type="Proteomes" id="UP000293172">
    <property type="component" value="Unassembled WGS sequence"/>
</dbReference>
<evidence type="ECO:0000259" key="1">
    <source>
        <dbReference type="PROSITE" id="PS50404"/>
    </source>
</evidence>
<name>A0A4Q9QUC9_9GAMM</name>
<dbReference type="Pfam" id="PF13417">
    <property type="entry name" value="GST_N_3"/>
    <property type="match status" value="1"/>
</dbReference>
<dbReference type="EMBL" id="QJUL01000043">
    <property type="protein sequence ID" value="TBU87005.1"/>
    <property type="molecule type" value="Genomic_DNA"/>
</dbReference>
<dbReference type="PANTHER" id="PTHR45288">
    <property type="entry name" value="THIOREDOXIN FAMILY PROTEIN"/>
    <property type="match status" value="1"/>
</dbReference>
<dbReference type="Gene3D" id="3.40.30.10">
    <property type="entry name" value="Glutaredoxin"/>
    <property type="match status" value="1"/>
</dbReference>
<comment type="caution">
    <text evidence="2">The sequence shown here is derived from an EMBL/GenBank/DDBJ whole genome shotgun (WGS) entry which is preliminary data.</text>
</comment>
<protein>
    <submittedName>
        <fullName evidence="2">Glutaredoxin</fullName>
    </submittedName>
</protein>
<dbReference type="InterPro" id="IPR004045">
    <property type="entry name" value="Glutathione_S-Trfase_N"/>
</dbReference>
<proteinExistence type="predicted"/>
<dbReference type="AlphaFoldDB" id="A0A4Q9QUC9"/>
<sequence length="126" mass="14004">MIIKALRLGLGQLIVGLDLATRPAPMKRAAEDQAAVERAAGHLTLYQFKACPFCVKIRRTLHRLNVPVALRDARNDAQHRQALAEQGGKIQVPCLRIEENGQSTWLYESKAIAAYLQQRFAASQAQ</sequence>
<organism evidence="2 5">
    <name type="scientific">Phytopseudomonas dryadis</name>
    <dbReference type="NCBI Taxonomy" id="2487520"/>
    <lineage>
        <taxon>Bacteria</taxon>
        <taxon>Pseudomonadati</taxon>
        <taxon>Pseudomonadota</taxon>
        <taxon>Gammaproteobacteria</taxon>
        <taxon>Pseudomonadales</taxon>
        <taxon>Pseudomonadaceae</taxon>
        <taxon>Phytopseudomonas</taxon>
    </lineage>
</organism>
<dbReference type="Proteomes" id="UP000291334">
    <property type="component" value="Unassembled WGS sequence"/>
</dbReference>
<evidence type="ECO:0000313" key="3">
    <source>
        <dbReference type="EMBL" id="TBV02095.1"/>
    </source>
</evidence>